<keyword evidence="5" id="KW-0349">Heme</keyword>
<feature type="transmembrane region" description="Helical" evidence="12">
    <location>
        <begin position="113"/>
        <end position="139"/>
    </location>
</feature>
<keyword evidence="9 12" id="KW-1133">Transmembrane helix</keyword>
<feature type="transmembrane region" description="Helical" evidence="12">
    <location>
        <begin position="222"/>
        <end position="242"/>
    </location>
</feature>
<keyword evidence="11 12" id="KW-0472">Membrane</keyword>
<accession>A0A7C4ETL6</accession>
<feature type="transmembrane region" description="Helical" evidence="12">
    <location>
        <begin position="6"/>
        <end position="34"/>
    </location>
</feature>
<keyword evidence="4" id="KW-1003">Cell membrane</keyword>
<evidence type="ECO:0000256" key="7">
    <source>
        <dbReference type="ARBA" id="ARBA00022723"/>
    </source>
</evidence>
<comment type="caution">
    <text evidence="13">The sequence shown here is derived from an EMBL/GenBank/DDBJ whole genome shotgun (WGS) entry which is preliminary data.</text>
</comment>
<evidence type="ECO:0000313" key="13">
    <source>
        <dbReference type="EMBL" id="HGH61665.1"/>
    </source>
</evidence>
<evidence type="ECO:0000256" key="11">
    <source>
        <dbReference type="ARBA" id="ARBA00023136"/>
    </source>
</evidence>
<comment type="similarity">
    <text evidence="2">Belongs to the cytochrome ubiquinol oxidase subunit 2 family.</text>
</comment>
<dbReference type="GO" id="GO:0070069">
    <property type="term" value="C:cytochrome complex"/>
    <property type="evidence" value="ECO:0007669"/>
    <property type="project" value="TreeGrafter"/>
</dbReference>
<dbReference type="AlphaFoldDB" id="A0A7C4ETL6"/>
<evidence type="ECO:0000256" key="12">
    <source>
        <dbReference type="SAM" id="Phobius"/>
    </source>
</evidence>
<comment type="subcellular location">
    <subcellularLocation>
        <location evidence="1">Cell membrane</location>
        <topology evidence="1">Multi-pass membrane protein</topology>
    </subcellularLocation>
</comment>
<keyword evidence="10" id="KW-0408">Iron</keyword>
<evidence type="ECO:0000256" key="10">
    <source>
        <dbReference type="ARBA" id="ARBA00023004"/>
    </source>
</evidence>
<dbReference type="PANTHER" id="PTHR43141:SF5">
    <property type="entry name" value="CYTOCHROME BD-I UBIQUINOL OXIDASE SUBUNIT 2"/>
    <property type="match status" value="1"/>
</dbReference>
<evidence type="ECO:0000256" key="8">
    <source>
        <dbReference type="ARBA" id="ARBA00022982"/>
    </source>
</evidence>
<feature type="transmembrane region" description="Helical" evidence="12">
    <location>
        <begin position="298"/>
        <end position="320"/>
    </location>
</feature>
<dbReference type="Pfam" id="PF02322">
    <property type="entry name" value="Cyt_bd_oxida_II"/>
    <property type="match status" value="1"/>
</dbReference>
<dbReference type="GO" id="GO:0019646">
    <property type="term" value="P:aerobic electron transport chain"/>
    <property type="evidence" value="ECO:0007669"/>
    <property type="project" value="TreeGrafter"/>
</dbReference>
<dbReference type="PIRSF" id="PIRSF000267">
    <property type="entry name" value="Cyt_oxidse_sub2"/>
    <property type="match status" value="1"/>
</dbReference>
<evidence type="ECO:0000256" key="3">
    <source>
        <dbReference type="ARBA" id="ARBA00022448"/>
    </source>
</evidence>
<sequence length="340" mass="37828">MLETIWFLLWGVLWAIYFMLDGFDLGLGTLMPFISRTDQDRRVVYNAMGPFWDGNEVWLITAGGVTFAAFPTAYAVMFSTLYTPLLIILFALIIRAVSFEFRGAMGGGWTKLWDFCLFVGSLVPALLFGVAFANIFQGIPFDAKYTFQGNLFTLLNPYGIAGGVLFVSLFLLHGSLWLAIKSEGALHQRAAAAASGLWVLVLIVAVVFLVFSWFATPLYGNYLAHPVLFVAPLLAVLALLGIRFYIGKQEWWKAWFSSCATIVFAVLFGVVGLYPNLYPSRLDPALSLNAFNAASSPMTLKIMLVVALIFVPIVIIYQAWAYHMFREKVTDAYLASEEAY</sequence>
<dbReference type="PANTHER" id="PTHR43141">
    <property type="entry name" value="CYTOCHROME BD2 SUBUNIT II"/>
    <property type="match status" value="1"/>
</dbReference>
<evidence type="ECO:0000256" key="4">
    <source>
        <dbReference type="ARBA" id="ARBA00022475"/>
    </source>
</evidence>
<gene>
    <name evidence="13" type="primary">cydB</name>
    <name evidence="13" type="ORF">ENV54_10245</name>
</gene>
<name>A0A7C4ETL6_9BACT</name>
<keyword evidence="8" id="KW-0249">Electron transport</keyword>
<reference evidence="13" key="1">
    <citation type="journal article" date="2020" name="mSystems">
        <title>Genome- and Community-Level Interaction Insights into Carbon Utilization and Element Cycling Functions of Hydrothermarchaeota in Hydrothermal Sediment.</title>
        <authorList>
            <person name="Zhou Z."/>
            <person name="Liu Y."/>
            <person name="Xu W."/>
            <person name="Pan J."/>
            <person name="Luo Z.H."/>
            <person name="Li M."/>
        </authorList>
    </citation>
    <scope>NUCLEOTIDE SEQUENCE [LARGE SCALE GENOMIC DNA]</scope>
    <source>
        <strain evidence="13">SpSt-769</strain>
    </source>
</reference>
<evidence type="ECO:0000256" key="2">
    <source>
        <dbReference type="ARBA" id="ARBA00007543"/>
    </source>
</evidence>
<evidence type="ECO:0000256" key="5">
    <source>
        <dbReference type="ARBA" id="ARBA00022617"/>
    </source>
</evidence>
<keyword evidence="6 12" id="KW-0812">Transmembrane</keyword>
<dbReference type="GO" id="GO:0009055">
    <property type="term" value="F:electron transfer activity"/>
    <property type="evidence" value="ECO:0007669"/>
    <property type="project" value="TreeGrafter"/>
</dbReference>
<organism evidence="13">
    <name type="scientific">Desulfomonile tiedjei</name>
    <dbReference type="NCBI Taxonomy" id="2358"/>
    <lineage>
        <taxon>Bacteria</taxon>
        <taxon>Pseudomonadati</taxon>
        <taxon>Thermodesulfobacteriota</taxon>
        <taxon>Desulfomonilia</taxon>
        <taxon>Desulfomonilales</taxon>
        <taxon>Desulfomonilaceae</taxon>
        <taxon>Desulfomonile</taxon>
    </lineage>
</organism>
<dbReference type="EMBL" id="DTGT01000331">
    <property type="protein sequence ID" value="HGH61665.1"/>
    <property type="molecule type" value="Genomic_DNA"/>
</dbReference>
<evidence type="ECO:0000256" key="1">
    <source>
        <dbReference type="ARBA" id="ARBA00004651"/>
    </source>
</evidence>
<keyword evidence="7" id="KW-0479">Metal-binding</keyword>
<keyword evidence="3" id="KW-0813">Transport</keyword>
<feature type="transmembrane region" description="Helical" evidence="12">
    <location>
        <begin position="159"/>
        <end position="180"/>
    </location>
</feature>
<dbReference type="GO" id="GO:0005886">
    <property type="term" value="C:plasma membrane"/>
    <property type="evidence" value="ECO:0007669"/>
    <property type="project" value="UniProtKB-SubCell"/>
</dbReference>
<dbReference type="GO" id="GO:0046872">
    <property type="term" value="F:metal ion binding"/>
    <property type="evidence" value="ECO:0007669"/>
    <property type="project" value="UniProtKB-KW"/>
</dbReference>
<protein>
    <submittedName>
        <fullName evidence="13">Cytochrome d ubiquinol oxidase subunit II</fullName>
    </submittedName>
</protein>
<dbReference type="GO" id="GO:0016682">
    <property type="term" value="F:oxidoreductase activity, acting on diphenols and related substances as donors, oxygen as acceptor"/>
    <property type="evidence" value="ECO:0007669"/>
    <property type="project" value="TreeGrafter"/>
</dbReference>
<dbReference type="InterPro" id="IPR003317">
    <property type="entry name" value="Cyt-d_oxidase_su2"/>
</dbReference>
<evidence type="ECO:0000256" key="9">
    <source>
        <dbReference type="ARBA" id="ARBA00022989"/>
    </source>
</evidence>
<evidence type="ECO:0000256" key="6">
    <source>
        <dbReference type="ARBA" id="ARBA00022692"/>
    </source>
</evidence>
<feature type="transmembrane region" description="Helical" evidence="12">
    <location>
        <begin position="254"/>
        <end position="278"/>
    </location>
</feature>
<dbReference type="NCBIfam" id="TIGR00203">
    <property type="entry name" value="cydB"/>
    <property type="match status" value="1"/>
</dbReference>
<feature type="transmembrane region" description="Helical" evidence="12">
    <location>
        <begin position="81"/>
        <end position="101"/>
    </location>
</feature>
<feature type="transmembrane region" description="Helical" evidence="12">
    <location>
        <begin position="192"/>
        <end position="216"/>
    </location>
</feature>
<proteinExistence type="inferred from homology"/>